<dbReference type="EMBL" id="LPZR01000074">
    <property type="protein sequence ID" value="KYO54987.1"/>
    <property type="molecule type" value="Genomic_DNA"/>
</dbReference>
<comment type="caution">
    <text evidence="1">The sequence shown here is derived from an EMBL/GenBank/DDBJ whole genome shotgun (WGS) entry which is preliminary data.</text>
</comment>
<gene>
    <name evidence="1" type="ORF">AUP44_24405</name>
</gene>
<dbReference type="SUPFAM" id="SSF140566">
    <property type="entry name" value="FlgN-like"/>
    <property type="match status" value="1"/>
</dbReference>
<accession>A0A162LHG4</accession>
<sequence>MPAPTDVITAGQDGLAAAIRAAASRQDPEVATLVADLAHVVEELTRVLEEETAALAIKDMDRMRALQGDKQRLGRGYEQLYALLGRQDQAAVRQTPDFARLGEIAPRFAEAVKENLRRIGAARSLNERILGAVRSAIVRAQAPTTVYGANGRTCTAGRAGTIRAGAISVNTSI</sequence>
<dbReference type="InterPro" id="IPR036679">
    <property type="entry name" value="FlgN-like_sf"/>
</dbReference>
<dbReference type="GeneID" id="97242481"/>
<evidence type="ECO:0000313" key="1">
    <source>
        <dbReference type="EMBL" id="KYO54987.1"/>
    </source>
</evidence>
<name>A0A162LHG4_9PROT</name>
<protein>
    <recommendedName>
        <fullName evidence="3">Flagellar protein FlgN</fullName>
    </recommendedName>
</protein>
<organism evidence="1 2">
    <name type="scientific">Tistrella mobilis</name>
    <dbReference type="NCBI Taxonomy" id="171437"/>
    <lineage>
        <taxon>Bacteria</taxon>
        <taxon>Pseudomonadati</taxon>
        <taxon>Pseudomonadota</taxon>
        <taxon>Alphaproteobacteria</taxon>
        <taxon>Geminicoccales</taxon>
        <taxon>Geminicoccaceae</taxon>
        <taxon>Tistrella</taxon>
    </lineage>
</organism>
<dbReference type="GO" id="GO:0044780">
    <property type="term" value="P:bacterial-type flagellum assembly"/>
    <property type="evidence" value="ECO:0007669"/>
    <property type="project" value="InterPro"/>
</dbReference>
<proteinExistence type="predicted"/>
<evidence type="ECO:0000313" key="2">
    <source>
        <dbReference type="Proteomes" id="UP000075787"/>
    </source>
</evidence>
<evidence type="ECO:0008006" key="3">
    <source>
        <dbReference type="Google" id="ProtNLM"/>
    </source>
</evidence>
<dbReference type="AlphaFoldDB" id="A0A162LHG4"/>
<dbReference type="RefSeq" id="WP_062762573.1">
    <property type="nucleotide sequence ID" value="NZ_CP121027.1"/>
</dbReference>
<reference evidence="1 2" key="1">
    <citation type="submission" date="2015-12" db="EMBL/GenBank/DDBJ databases">
        <title>Genome sequence of Tistrella mobilis MCCC 1A02139.</title>
        <authorList>
            <person name="Lu L."/>
            <person name="Lai Q."/>
            <person name="Shao Z."/>
            <person name="Qian P."/>
        </authorList>
    </citation>
    <scope>NUCLEOTIDE SEQUENCE [LARGE SCALE GENOMIC DNA]</scope>
    <source>
        <strain evidence="1 2">MCCC 1A02139</strain>
    </source>
</reference>
<dbReference type="Proteomes" id="UP000075787">
    <property type="component" value="Unassembled WGS sequence"/>
</dbReference>